<name>A0A0M4F9L9_DROBS</name>
<evidence type="ECO:0000256" key="4">
    <source>
        <dbReference type="ARBA" id="ARBA00022670"/>
    </source>
</evidence>
<feature type="chain" id="PRO_5005794125" description="trypsin" evidence="12">
    <location>
        <begin position="26"/>
        <end position="256"/>
    </location>
</feature>
<dbReference type="GO" id="GO:0006508">
    <property type="term" value="P:proteolysis"/>
    <property type="evidence" value="ECO:0007669"/>
    <property type="project" value="UniProtKB-KW"/>
</dbReference>
<keyword evidence="9" id="KW-1015">Disulfide bond</keyword>
<evidence type="ECO:0000256" key="2">
    <source>
        <dbReference type="ARBA" id="ARBA00007664"/>
    </source>
</evidence>
<reference evidence="14 15" key="1">
    <citation type="submission" date="2015-08" db="EMBL/GenBank/DDBJ databases">
        <title>Ancestral chromatin configuration constrains chromatin evolution on differentiating sex chromosomes in Drosophila.</title>
        <authorList>
            <person name="Zhou Q."/>
            <person name="Bachtrog D."/>
        </authorList>
    </citation>
    <scope>NUCLEOTIDE SEQUENCE [LARGE SCALE GENOMIC DNA]</scope>
    <source>
        <tissue evidence="14">Whole larvae</tissue>
    </source>
</reference>
<evidence type="ECO:0000256" key="1">
    <source>
        <dbReference type="ARBA" id="ARBA00004239"/>
    </source>
</evidence>
<dbReference type="OrthoDB" id="6755574at2759"/>
<keyword evidence="15" id="KW-1185">Reference proteome</keyword>
<evidence type="ECO:0000256" key="5">
    <source>
        <dbReference type="ARBA" id="ARBA00022729"/>
    </source>
</evidence>
<dbReference type="InterPro" id="IPR050430">
    <property type="entry name" value="Peptidase_S1"/>
</dbReference>
<dbReference type="PANTHER" id="PTHR24276:SF91">
    <property type="entry name" value="AT26814P-RELATED"/>
    <property type="match status" value="1"/>
</dbReference>
<keyword evidence="6" id="KW-0378">Hydrolase</keyword>
<evidence type="ECO:0000256" key="3">
    <source>
        <dbReference type="ARBA" id="ARBA00022525"/>
    </source>
</evidence>
<dbReference type="InterPro" id="IPR001314">
    <property type="entry name" value="Peptidase_S1A"/>
</dbReference>
<feature type="signal peptide" evidence="12">
    <location>
        <begin position="1"/>
        <end position="25"/>
    </location>
</feature>
<evidence type="ECO:0000313" key="15">
    <source>
        <dbReference type="Proteomes" id="UP000494163"/>
    </source>
</evidence>
<keyword evidence="5 12" id="KW-0732">Signal</keyword>
<dbReference type="CDD" id="cd00190">
    <property type="entry name" value="Tryp_SPc"/>
    <property type="match status" value="1"/>
</dbReference>
<dbReference type="EC" id="3.4.21.4" evidence="11"/>
<evidence type="ECO:0000256" key="7">
    <source>
        <dbReference type="ARBA" id="ARBA00022825"/>
    </source>
</evidence>
<keyword evidence="8" id="KW-0865">Zymogen</keyword>
<evidence type="ECO:0000256" key="8">
    <source>
        <dbReference type="ARBA" id="ARBA00023145"/>
    </source>
</evidence>
<evidence type="ECO:0000256" key="9">
    <source>
        <dbReference type="ARBA" id="ARBA00023157"/>
    </source>
</evidence>
<comment type="similarity">
    <text evidence="2">Belongs to the peptidase S1 family.</text>
</comment>
<dbReference type="SMART" id="SM00020">
    <property type="entry name" value="Tryp_SPc"/>
    <property type="match status" value="1"/>
</dbReference>
<keyword evidence="7" id="KW-0720">Serine protease</keyword>
<dbReference type="InterPro" id="IPR043504">
    <property type="entry name" value="Peptidase_S1_PA_chymotrypsin"/>
</dbReference>
<evidence type="ECO:0000259" key="13">
    <source>
        <dbReference type="PROSITE" id="PS50240"/>
    </source>
</evidence>
<evidence type="ECO:0000256" key="10">
    <source>
        <dbReference type="ARBA" id="ARBA00036320"/>
    </source>
</evidence>
<dbReference type="PRINTS" id="PR00722">
    <property type="entry name" value="CHYMOTRYPSIN"/>
</dbReference>
<evidence type="ECO:0000313" key="14">
    <source>
        <dbReference type="EMBL" id="ALC48945.1"/>
    </source>
</evidence>
<dbReference type="OMA" id="IDNAHVC"/>
<comment type="catalytic activity">
    <reaction evidence="10">
        <text>Preferential cleavage: Arg-|-Xaa, Lys-|-Xaa.</text>
        <dbReference type="EC" id="3.4.21.4"/>
    </reaction>
</comment>
<dbReference type="GO" id="GO:0005576">
    <property type="term" value="C:extracellular region"/>
    <property type="evidence" value="ECO:0007669"/>
    <property type="project" value="UniProtKB-SubCell"/>
</dbReference>
<dbReference type="AlphaFoldDB" id="A0A0M4F9L9"/>
<keyword evidence="3" id="KW-0964">Secreted</keyword>
<dbReference type="InterPro" id="IPR009003">
    <property type="entry name" value="Peptidase_S1_PA"/>
</dbReference>
<dbReference type="Pfam" id="PF00089">
    <property type="entry name" value="Trypsin"/>
    <property type="match status" value="1"/>
</dbReference>
<dbReference type="InterPro" id="IPR018114">
    <property type="entry name" value="TRYPSIN_HIS"/>
</dbReference>
<feature type="domain" description="Peptidase S1" evidence="13">
    <location>
        <begin position="31"/>
        <end position="255"/>
    </location>
</feature>
<dbReference type="STRING" id="30019.A0A0M4F9L9"/>
<dbReference type="EMBL" id="CP012528">
    <property type="protein sequence ID" value="ALC48945.1"/>
    <property type="molecule type" value="Genomic_DNA"/>
</dbReference>
<evidence type="ECO:0000256" key="12">
    <source>
        <dbReference type="SAM" id="SignalP"/>
    </source>
</evidence>
<dbReference type="PANTHER" id="PTHR24276">
    <property type="entry name" value="POLYSERASE-RELATED"/>
    <property type="match status" value="1"/>
</dbReference>
<dbReference type="PROSITE" id="PS00134">
    <property type="entry name" value="TRYPSIN_HIS"/>
    <property type="match status" value="1"/>
</dbReference>
<dbReference type="GO" id="GO:0004252">
    <property type="term" value="F:serine-type endopeptidase activity"/>
    <property type="evidence" value="ECO:0007669"/>
    <property type="project" value="UniProtKB-EC"/>
</dbReference>
<dbReference type="Gene3D" id="2.40.10.10">
    <property type="entry name" value="Trypsin-like serine proteases"/>
    <property type="match status" value="1"/>
</dbReference>
<dbReference type="Proteomes" id="UP000494163">
    <property type="component" value="Chromosome X"/>
</dbReference>
<organism evidence="14 15">
    <name type="scientific">Drosophila busckii</name>
    <name type="common">Fruit fly</name>
    <dbReference type="NCBI Taxonomy" id="30019"/>
    <lineage>
        <taxon>Eukaryota</taxon>
        <taxon>Metazoa</taxon>
        <taxon>Ecdysozoa</taxon>
        <taxon>Arthropoda</taxon>
        <taxon>Hexapoda</taxon>
        <taxon>Insecta</taxon>
        <taxon>Pterygota</taxon>
        <taxon>Neoptera</taxon>
        <taxon>Endopterygota</taxon>
        <taxon>Diptera</taxon>
        <taxon>Brachycera</taxon>
        <taxon>Muscomorpha</taxon>
        <taxon>Ephydroidea</taxon>
        <taxon>Drosophilidae</taxon>
        <taxon>Drosophila</taxon>
    </lineage>
</organism>
<evidence type="ECO:0000256" key="6">
    <source>
        <dbReference type="ARBA" id="ARBA00022801"/>
    </source>
</evidence>
<dbReference type="SUPFAM" id="SSF50494">
    <property type="entry name" value="Trypsin-like serine proteases"/>
    <property type="match status" value="1"/>
</dbReference>
<evidence type="ECO:0000256" key="11">
    <source>
        <dbReference type="ARBA" id="ARBA00038868"/>
    </source>
</evidence>
<protein>
    <recommendedName>
        <fullName evidence="11">trypsin</fullName>
        <ecNumber evidence="11">3.4.21.4</ecNumber>
    </recommendedName>
</protein>
<keyword evidence="4" id="KW-0645">Protease</keyword>
<proteinExistence type="inferred from homology"/>
<comment type="subcellular location">
    <subcellularLocation>
        <location evidence="1">Secreted</location>
        <location evidence="1">Extracellular space</location>
    </subcellularLocation>
</comment>
<gene>
    <name evidence="14" type="ORF">Dbus_chrXg801</name>
</gene>
<dbReference type="InterPro" id="IPR001254">
    <property type="entry name" value="Trypsin_dom"/>
</dbReference>
<dbReference type="FunFam" id="2.40.10.10:FF:000146">
    <property type="entry name" value="Serine protease 53"/>
    <property type="match status" value="1"/>
</dbReference>
<dbReference type="PROSITE" id="PS50240">
    <property type="entry name" value="TRYPSIN_DOM"/>
    <property type="match status" value="1"/>
</dbReference>
<dbReference type="SMR" id="A0A0M4F9L9"/>
<accession>A0A0M4F9L9</accession>
<sequence length="256" mass="26677">MMQLKQVQLLTIVGCVLAALALASATPTGRILGGAEADASATPYAASLRIDNAHVCGASIISSTKLLTAAHCLKRNGKAIQATRMSARVGSTNQYAGGRVVSIASAVAHPDYTDLQHNLAVLTLSAPLQLTTRIAPIELPGKDEALPATGSVLSVAGWGTTEEGTSSFKIRQVKLQLATAEVCQDAYAEHKPETSFCLAHALKQGTCNGDGGSAAVYGQQLVGVTSFVVGACGSRYPDVFVRVSGYHDWLQQQLRA</sequence>